<feature type="domain" description="DUF2421" evidence="7">
    <location>
        <begin position="670"/>
        <end position="823"/>
    </location>
</feature>
<evidence type="ECO:0000313" key="10">
    <source>
        <dbReference type="Proteomes" id="UP001150907"/>
    </source>
</evidence>
<feature type="compositionally biased region" description="Low complexity" evidence="5">
    <location>
        <begin position="167"/>
        <end position="185"/>
    </location>
</feature>
<evidence type="ECO:0000256" key="6">
    <source>
        <dbReference type="SAM" id="Phobius"/>
    </source>
</evidence>
<feature type="region of interest" description="Disordered" evidence="5">
    <location>
        <begin position="162"/>
        <end position="214"/>
    </location>
</feature>
<feature type="compositionally biased region" description="Basic and acidic residues" evidence="5">
    <location>
        <begin position="205"/>
        <end position="214"/>
    </location>
</feature>
<evidence type="ECO:0000256" key="3">
    <source>
        <dbReference type="ARBA" id="ARBA00022989"/>
    </source>
</evidence>
<dbReference type="Proteomes" id="UP001150907">
    <property type="component" value="Unassembled WGS sequence"/>
</dbReference>
<reference evidence="9" key="1">
    <citation type="submission" date="2022-07" db="EMBL/GenBank/DDBJ databases">
        <title>Phylogenomic reconstructions and comparative analyses of Kickxellomycotina fungi.</title>
        <authorList>
            <person name="Reynolds N.K."/>
            <person name="Stajich J.E."/>
            <person name="Barry K."/>
            <person name="Grigoriev I.V."/>
            <person name="Crous P."/>
            <person name="Smith M.E."/>
        </authorList>
    </citation>
    <scope>NUCLEOTIDE SEQUENCE</scope>
    <source>
        <strain evidence="9">IMI 214461</strain>
    </source>
</reference>
<keyword evidence="3 6" id="KW-1133">Transmembrane helix</keyword>
<evidence type="ECO:0000259" key="8">
    <source>
        <dbReference type="Pfam" id="PF10337"/>
    </source>
</evidence>
<evidence type="ECO:0000259" key="7">
    <source>
        <dbReference type="Pfam" id="PF10334"/>
    </source>
</evidence>
<name>A0A9W8BI95_9FUNG</name>
<evidence type="ECO:0000256" key="4">
    <source>
        <dbReference type="ARBA" id="ARBA00023136"/>
    </source>
</evidence>
<dbReference type="GO" id="GO:0016020">
    <property type="term" value="C:membrane"/>
    <property type="evidence" value="ECO:0007669"/>
    <property type="project" value="UniProtKB-SubCell"/>
</dbReference>
<feature type="transmembrane region" description="Helical" evidence="6">
    <location>
        <begin position="615"/>
        <end position="634"/>
    </location>
</feature>
<gene>
    <name evidence="9" type="ORF">H4R26_003302</name>
</gene>
<feature type="transmembrane region" description="Helical" evidence="6">
    <location>
        <begin position="512"/>
        <end position="529"/>
    </location>
</feature>
<evidence type="ECO:0000313" key="9">
    <source>
        <dbReference type="EMBL" id="KAJ2003017.1"/>
    </source>
</evidence>
<dbReference type="PANTHER" id="PTHR47804">
    <property type="entry name" value="60S RIBOSOMAL PROTEIN L19"/>
    <property type="match status" value="1"/>
</dbReference>
<sequence>MNSVSVFLAMTRYPITRQFTVAPLPGIVYAQLIGAGVSTLVNVFVMPSTSSRKLVGSFRSLLKQMSDCCEYFETSAGLLGQKGHRKSEDARTMRSNLRKRAEGFGQAVGGSRYETTIERFSQLDYHRIFIVANKLAGSFGTMCLPFEIDDEFYHLVQDSSAKMQHGSMTKPTSSSTTSLRSSIDSSEPKPGSINSKHYKTHRRMHSETRIHRHQFERSMAELAETQRRQELRAAGIKQALGPITAQTALHRCILAILLDRSSDMEHGSSTKSLFHLVAFSFRGYRAAPPRHLGATTSTGNSINIGDYVRCADMAEGPSIELRAKLRLLGLDQLATVVEQHIEVYEKAEVACIQMIAPYDNSVDMKQTHEQHIIVLSFIGALRENAICLCNLLWALHEVNEKRPMGVQMWLPKLSWSWLYRGRVDEDDSEDVEPESEDWNLENAFNVDGTESLSDSKSSLYDRRFESDTTGDVSSGHSETEYPEESVSHVMQHPLARAASRAVDWLRRPKTQYAIKFVITMMAWAIWSFIGVTQDFFLTNNGTWGLLSISAVFGITVGSTFSAGLTRVLGVAVSGAWAIVAWLASRYGSRTAYLPCLCCIGYFVVSHYVSFYVPWLAPAGPVMIISFSSVLFTAYNSNSSTGQGTSLGWKHVAVNAVAIAFVFIVSALFLPYRARTALRRRLADLIRLNSLTVQSVNYMHVAQAVFPTVHSNERRRVEAYIYRSRIQIAKCRGLLAPAAREPSVHERFQASAHRRLIDTLELQLEWLMYSYFSIHHSPGQARLAWVIRQVLAMREDVIGAKTVFNSMLASALHAKSKLPAYLPDIGTARHQFIAHVLPLLAEDGSRGFDVTYLSRWNVGILHLIASQADLCSAVRTIVGAETDQWPEELGAMLDRIELLPHDDLGAEAEMARGQWFRRLPKYCALRNL</sequence>
<accession>A0A9W8BI95</accession>
<dbReference type="Pfam" id="PF10337">
    <property type="entry name" value="ArAE_2_N"/>
    <property type="match status" value="1"/>
</dbReference>
<feature type="domain" description="Putative ER transporter 6TM N-terminal" evidence="8">
    <location>
        <begin position="27"/>
        <end position="220"/>
    </location>
</feature>
<keyword evidence="10" id="KW-1185">Reference proteome</keyword>
<dbReference type="InterPro" id="IPR052430">
    <property type="entry name" value="IVT-Associated"/>
</dbReference>
<evidence type="ECO:0000256" key="1">
    <source>
        <dbReference type="ARBA" id="ARBA00004141"/>
    </source>
</evidence>
<keyword evidence="2 6" id="KW-0812">Transmembrane</keyword>
<dbReference type="AlphaFoldDB" id="A0A9W8BI95"/>
<feature type="transmembrane region" description="Helical" evidence="6">
    <location>
        <begin position="590"/>
        <end position="608"/>
    </location>
</feature>
<proteinExistence type="predicted"/>
<dbReference type="PANTHER" id="PTHR47804:SF3">
    <property type="entry name" value="PROTEIN BRE4"/>
    <property type="match status" value="1"/>
</dbReference>
<dbReference type="InterPro" id="IPR018820">
    <property type="entry name" value="BRE4-related_DUF2421"/>
</dbReference>
<feature type="transmembrane region" description="Helical" evidence="6">
    <location>
        <begin position="26"/>
        <end position="45"/>
    </location>
</feature>
<dbReference type="OrthoDB" id="68611at2759"/>
<feature type="transmembrane region" description="Helical" evidence="6">
    <location>
        <begin position="541"/>
        <end position="560"/>
    </location>
</feature>
<dbReference type="EMBL" id="JANBQF010000252">
    <property type="protein sequence ID" value="KAJ2003017.1"/>
    <property type="molecule type" value="Genomic_DNA"/>
</dbReference>
<comment type="subcellular location">
    <subcellularLocation>
        <location evidence="1">Membrane</location>
        <topology evidence="1">Multi-pass membrane protein</topology>
    </subcellularLocation>
</comment>
<feature type="transmembrane region" description="Helical" evidence="6">
    <location>
        <begin position="646"/>
        <end position="671"/>
    </location>
</feature>
<feature type="transmembrane region" description="Helical" evidence="6">
    <location>
        <begin position="567"/>
        <end position="584"/>
    </location>
</feature>
<evidence type="ECO:0000256" key="5">
    <source>
        <dbReference type="SAM" id="MobiDB-lite"/>
    </source>
</evidence>
<dbReference type="Pfam" id="PF10334">
    <property type="entry name" value="BRE4"/>
    <property type="match status" value="1"/>
</dbReference>
<organism evidence="9 10">
    <name type="scientific">Coemansia thaxteri</name>
    <dbReference type="NCBI Taxonomy" id="2663907"/>
    <lineage>
        <taxon>Eukaryota</taxon>
        <taxon>Fungi</taxon>
        <taxon>Fungi incertae sedis</taxon>
        <taxon>Zoopagomycota</taxon>
        <taxon>Kickxellomycotina</taxon>
        <taxon>Kickxellomycetes</taxon>
        <taxon>Kickxellales</taxon>
        <taxon>Kickxellaceae</taxon>
        <taxon>Coemansia</taxon>
    </lineage>
</organism>
<protein>
    <recommendedName>
        <fullName evidence="11">ER transporter 6TM N-terminal domain-containing protein</fullName>
    </recommendedName>
</protein>
<evidence type="ECO:0008006" key="11">
    <source>
        <dbReference type="Google" id="ProtNLM"/>
    </source>
</evidence>
<evidence type="ECO:0000256" key="2">
    <source>
        <dbReference type="ARBA" id="ARBA00022692"/>
    </source>
</evidence>
<keyword evidence="4 6" id="KW-0472">Membrane</keyword>
<dbReference type="InterPro" id="IPR018823">
    <property type="entry name" value="ArAE_2_N"/>
</dbReference>
<comment type="caution">
    <text evidence="9">The sequence shown here is derived from an EMBL/GenBank/DDBJ whole genome shotgun (WGS) entry which is preliminary data.</text>
</comment>